<evidence type="ECO:0000313" key="3">
    <source>
        <dbReference type="Proteomes" id="UP000697127"/>
    </source>
</evidence>
<protein>
    <submittedName>
        <fullName evidence="2">Uncharacterized protein</fullName>
    </submittedName>
</protein>
<reference evidence="2" key="1">
    <citation type="submission" date="2020-11" db="EMBL/GenBank/DDBJ databases">
        <title>Kefir isolates.</title>
        <authorList>
            <person name="Marcisauskas S."/>
            <person name="Kim Y."/>
            <person name="Blasche S."/>
        </authorList>
    </citation>
    <scope>NUCLEOTIDE SEQUENCE</scope>
    <source>
        <strain evidence="2">Olga-1</strain>
    </source>
</reference>
<comment type="caution">
    <text evidence="2">The sequence shown here is derived from an EMBL/GenBank/DDBJ whole genome shotgun (WGS) entry which is preliminary data.</text>
</comment>
<dbReference type="Proteomes" id="UP000697127">
    <property type="component" value="Unassembled WGS sequence"/>
</dbReference>
<dbReference type="AlphaFoldDB" id="A0A9P7BHH8"/>
<evidence type="ECO:0000256" key="1">
    <source>
        <dbReference type="SAM" id="Coils"/>
    </source>
</evidence>
<gene>
    <name evidence="2" type="ORF">C6P40_001620</name>
</gene>
<keyword evidence="1" id="KW-0175">Coiled coil</keyword>
<sequence length="414" mass="48721">MSTQKLVDKLKSHLSAEDADLLDKICAAFNASNDEKKIKLDNQYETLRKLKTHLSKKDDFLLNKDIHLLNKEKQLDEKYSLLHEQELQYKLKEKNEKFIDSEERLNQEKNEMSLLESKLAISHIQDKTIDLRDNILNEDEISDDNLLDIYRKDYILNDQNYKKKIGIQVPFSIIPDKYDTIRLFFINLFDFNKVILKDSETYSLICKYLSSEIFTFERILQEYPNILNSNEGENFEKACSEIKAYSIKNFKPYLVVSLLINIQKILLKYKVGYYCWGEIILINCISSELITKNTKTIYYDQLVTHIFSNYNFADLYKMQSKYLLDFKSTHDNLATHYGSWITEAKKRPYVTEAILAIKLDMRKNIIDNDQSNNSQSKNITLNTLLDNAEDWDSLLIAAHAFGDRTKRKSIFFTQ</sequence>
<organism evidence="2 3">
    <name type="scientific">Pichia californica</name>
    <dbReference type="NCBI Taxonomy" id="460514"/>
    <lineage>
        <taxon>Eukaryota</taxon>
        <taxon>Fungi</taxon>
        <taxon>Dikarya</taxon>
        <taxon>Ascomycota</taxon>
        <taxon>Saccharomycotina</taxon>
        <taxon>Pichiomycetes</taxon>
        <taxon>Pichiales</taxon>
        <taxon>Pichiaceae</taxon>
        <taxon>Pichia</taxon>
    </lineage>
</organism>
<keyword evidence="3" id="KW-1185">Reference proteome</keyword>
<proteinExistence type="predicted"/>
<dbReference type="EMBL" id="PUHW01000002">
    <property type="protein sequence ID" value="KAG0691336.1"/>
    <property type="molecule type" value="Genomic_DNA"/>
</dbReference>
<evidence type="ECO:0000313" key="2">
    <source>
        <dbReference type="EMBL" id="KAG0691336.1"/>
    </source>
</evidence>
<name>A0A9P7BHH8_9ASCO</name>
<accession>A0A9P7BHH8</accession>
<feature type="coiled-coil region" evidence="1">
    <location>
        <begin position="91"/>
        <end position="118"/>
    </location>
</feature>